<dbReference type="EMBL" id="KI927945">
    <property type="protein sequence ID" value="ETW29865.1"/>
    <property type="molecule type" value="Genomic_DNA"/>
</dbReference>
<reference evidence="1 2" key="2">
    <citation type="submission" date="2013-02" db="EMBL/GenBank/DDBJ databases">
        <title>The Genome Sequence of Plasmodium falciparum FCH/4.</title>
        <authorList>
            <consortium name="The Broad Institute Genome Sequencing Platform"/>
            <consortium name="The Broad Institute Genome Sequencing Center for Infectious Disease"/>
            <person name="Neafsey D."/>
            <person name="Cheeseman I."/>
            <person name="Volkman S."/>
            <person name="Adams J."/>
            <person name="Walker B."/>
            <person name="Young S.K."/>
            <person name="Zeng Q."/>
            <person name="Gargeya S."/>
            <person name="Fitzgerald M."/>
            <person name="Haas B."/>
            <person name="Abouelleil A."/>
            <person name="Alvarado L."/>
            <person name="Arachchi H.M."/>
            <person name="Berlin A.M."/>
            <person name="Chapman S.B."/>
            <person name="Dewar J."/>
            <person name="Goldberg J."/>
            <person name="Griggs A."/>
            <person name="Gujja S."/>
            <person name="Hansen M."/>
            <person name="Howarth C."/>
            <person name="Imamovic A."/>
            <person name="Larimer J."/>
            <person name="McCowan C."/>
            <person name="Murphy C."/>
            <person name="Neiman D."/>
            <person name="Pearson M."/>
            <person name="Priest M."/>
            <person name="Roberts A."/>
            <person name="Saif S."/>
            <person name="Shea T."/>
            <person name="Sisk P."/>
            <person name="Sykes S."/>
            <person name="Wortman J."/>
            <person name="Nusbaum C."/>
            <person name="Birren B."/>
        </authorList>
    </citation>
    <scope>NUCLEOTIDE SEQUENCE [LARGE SCALE GENOMIC DNA]</scope>
    <source>
        <strain evidence="1 2">FCH/4</strain>
    </source>
</reference>
<name>A0A024VNT0_PLAFA</name>
<sequence length="45" mass="5370">MTANIYCPITKKIVNTYSINTWKKMFEKFQAAYDKLKNVIKNKIK</sequence>
<reference evidence="1 2" key="1">
    <citation type="submission" date="2013-02" db="EMBL/GenBank/DDBJ databases">
        <title>The Genome Annotation of Plasmodium falciparum FCH/4.</title>
        <authorList>
            <consortium name="The Broad Institute Genome Sequencing Platform"/>
            <consortium name="The Broad Institute Genome Sequencing Center for Infectious Disease"/>
            <person name="Neafsey D."/>
            <person name="Hoffman S."/>
            <person name="Volkman S."/>
            <person name="Rosenthal P."/>
            <person name="Walker B."/>
            <person name="Young S.K."/>
            <person name="Zeng Q."/>
            <person name="Gargeya S."/>
            <person name="Fitzgerald M."/>
            <person name="Haas B."/>
            <person name="Abouelleil A."/>
            <person name="Allen A.W."/>
            <person name="Alvarado L."/>
            <person name="Arachchi H.M."/>
            <person name="Berlin A.M."/>
            <person name="Chapman S.B."/>
            <person name="Gainer-Dewar J."/>
            <person name="Goldberg J."/>
            <person name="Griggs A."/>
            <person name="Gujja S."/>
            <person name="Hansen M."/>
            <person name="Howarth C."/>
            <person name="Imamovic A."/>
            <person name="Ireland A."/>
            <person name="Larimer J."/>
            <person name="McCowan C."/>
            <person name="Murphy C."/>
            <person name="Pearson M."/>
            <person name="Poon T.W."/>
            <person name="Priest M."/>
            <person name="Roberts A."/>
            <person name="Saif S."/>
            <person name="Shea T."/>
            <person name="Sisk P."/>
            <person name="Sykes S."/>
            <person name="Wortman J."/>
            <person name="Nusbaum C."/>
            <person name="Birren B."/>
        </authorList>
    </citation>
    <scope>NUCLEOTIDE SEQUENCE [LARGE SCALE GENOMIC DNA]</scope>
    <source>
        <strain evidence="1 2">FCH/4</strain>
    </source>
</reference>
<proteinExistence type="predicted"/>
<dbReference type="Proteomes" id="UP000030656">
    <property type="component" value="Unassembled WGS sequence"/>
</dbReference>
<evidence type="ECO:0000313" key="2">
    <source>
        <dbReference type="Proteomes" id="UP000030656"/>
    </source>
</evidence>
<accession>A0A024VNT0</accession>
<dbReference type="AlphaFoldDB" id="A0A024VNT0"/>
<evidence type="ECO:0000313" key="1">
    <source>
        <dbReference type="EMBL" id="ETW29865.1"/>
    </source>
</evidence>
<organism evidence="1 2">
    <name type="scientific">Plasmodium falciparum FCH/4</name>
    <dbReference type="NCBI Taxonomy" id="1036724"/>
    <lineage>
        <taxon>Eukaryota</taxon>
        <taxon>Sar</taxon>
        <taxon>Alveolata</taxon>
        <taxon>Apicomplexa</taxon>
        <taxon>Aconoidasida</taxon>
        <taxon>Haemosporida</taxon>
        <taxon>Plasmodiidae</taxon>
        <taxon>Plasmodium</taxon>
        <taxon>Plasmodium (Laverania)</taxon>
    </lineage>
</organism>
<protein>
    <submittedName>
        <fullName evidence="1">Uncharacterized protein</fullName>
    </submittedName>
</protein>
<gene>
    <name evidence="1" type="ORF">PFFCH_02638</name>
</gene>